<evidence type="ECO:0000256" key="1">
    <source>
        <dbReference type="SAM" id="MobiDB-lite"/>
    </source>
</evidence>
<dbReference type="AlphaFoldDB" id="A0A914RUQ1"/>
<proteinExistence type="predicted"/>
<evidence type="ECO:0000313" key="3">
    <source>
        <dbReference type="WBParaSite" id="PEQ_0000998201-mRNA-1"/>
    </source>
</evidence>
<dbReference type="Proteomes" id="UP000887564">
    <property type="component" value="Unplaced"/>
</dbReference>
<accession>A0A914RUQ1</accession>
<keyword evidence="2" id="KW-1185">Reference proteome</keyword>
<feature type="region of interest" description="Disordered" evidence="1">
    <location>
        <begin position="52"/>
        <end position="79"/>
    </location>
</feature>
<reference evidence="3" key="1">
    <citation type="submission" date="2022-11" db="UniProtKB">
        <authorList>
            <consortium name="WormBaseParasite"/>
        </authorList>
    </citation>
    <scope>IDENTIFICATION</scope>
</reference>
<organism evidence="2 3">
    <name type="scientific">Parascaris equorum</name>
    <name type="common">Equine roundworm</name>
    <dbReference type="NCBI Taxonomy" id="6256"/>
    <lineage>
        <taxon>Eukaryota</taxon>
        <taxon>Metazoa</taxon>
        <taxon>Ecdysozoa</taxon>
        <taxon>Nematoda</taxon>
        <taxon>Chromadorea</taxon>
        <taxon>Rhabditida</taxon>
        <taxon>Spirurina</taxon>
        <taxon>Ascaridomorpha</taxon>
        <taxon>Ascaridoidea</taxon>
        <taxon>Ascarididae</taxon>
        <taxon>Parascaris</taxon>
    </lineage>
</organism>
<feature type="compositionally biased region" description="Polar residues" evidence="1">
    <location>
        <begin position="60"/>
        <end position="73"/>
    </location>
</feature>
<dbReference type="WBParaSite" id="PEQ_0000998201-mRNA-1">
    <property type="protein sequence ID" value="PEQ_0000998201-mRNA-1"/>
    <property type="gene ID" value="PEQ_0000998201"/>
</dbReference>
<name>A0A914RUQ1_PAREQ</name>
<evidence type="ECO:0000313" key="2">
    <source>
        <dbReference type="Proteomes" id="UP000887564"/>
    </source>
</evidence>
<sequence length="197" mass="21301">GGTPALVKIETVQYVPRVSWNCGSIRQGSRPPSRCLVRTSFKMAPPGPSAPSKFYHPLAGTSQHPQVPGSQRPIQDDHTWSSGSTVNYCAVKHDGQRKCCLSNALNYNDTVRCGDILLKIITAAVLVCLAACTAAQHIRISKLETRIKQVEEQLTTVPSSMMDIDSSSRVGKLSRGGYASRSARAIYTDNQCLCPPG</sequence>
<protein>
    <submittedName>
        <fullName evidence="3">Uncharacterized protein</fullName>
    </submittedName>
</protein>